<dbReference type="OrthoDB" id="3687650at2"/>
<evidence type="ECO:0000256" key="1">
    <source>
        <dbReference type="SAM" id="Phobius"/>
    </source>
</evidence>
<gene>
    <name evidence="2" type="ORF">F1721_16065</name>
</gene>
<feature type="transmembrane region" description="Helical" evidence="1">
    <location>
        <begin position="12"/>
        <end position="35"/>
    </location>
</feature>
<evidence type="ECO:0000313" key="2">
    <source>
        <dbReference type="EMBL" id="KAA5832519.1"/>
    </source>
</evidence>
<feature type="transmembrane region" description="Helical" evidence="1">
    <location>
        <begin position="129"/>
        <end position="153"/>
    </location>
</feature>
<protein>
    <submittedName>
        <fullName evidence="2">Uncharacterized protein</fullName>
    </submittedName>
</protein>
<keyword evidence="3" id="KW-1185">Reference proteome</keyword>
<dbReference type="AlphaFoldDB" id="A0A5M7BRW9"/>
<evidence type="ECO:0000313" key="3">
    <source>
        <dbReference type="Proteomes" id="UP000323946"/>
    </source>
</evidence>
<reference evidence="2 3" key="1">
    <citation type="submission" date="2019-09" db="EMBL/GenBank/DDBJ databases">
        <title>Draft genome sequence of the thermophilic Saccharopolyspora hirsuta VKM Ac-666T.</title>
        <authorList>
            <person name="Lobastova T.G."/>
            <person name="Fokina V."/>
            <person name="Bragin E.Y."/>
            <person name="Shtratnikova V.Y."/>
            <person name="Starodumova I.P."/>
            <person name="Tarlachkov S.V."/>
            <person name="Donova M.V."/>
        </authorList>
    </citation>
    <scope>NUCLEOTIDE SEQUENCE [LARGE SCALE GENOMIC DNA]</scope>
    <source>
        <strain evidence="2 3">VKM Ac-666</strain>
    </source>
</reference>
<comment type="caution">
    <text evidence="2">The sequence shown here is derived from an EMBL/GenBank/DDBJ whole genome shotgun (WGS) entry which is preliminary data.</text>
</comment>
<dbReference type="Pfam" id="PF19873">
    <property type="entry name" value="DUF6346"/>
    <property type="match status" value="1"/>
</dbReference>
<dbReference type="SMR" id="A0A5M7BRW9"/>
<keyword evidence="1" id="KW-0812">Transmembrane</keyword>
<proteinExistence type="predicted"/>
<keyword evidence="1" id="KW-0472">Membrane</keyword>
<dbReference type="EMBL" id="VWPH01000007">
    <property type="protein sequence ID" value="KAA5832519.1"/>
    <property type="molecule type" value="Genomic_DNA"/>
</dbReference>
<keyword evidence="1" id="KW-1133">Transmembrane helix</keyword>
<dbReference type="InterPro" id="IPR045927">
    <property type="entry name" value="DUF6346"/>
</dbReference>
<accession>A0A5M7BRW9</accession>
<sequence>MWRSDNPVARVLRVLIGFGIVALIAFTALTVIFSFQRKTEATNATARVTACEDTGPITRRGFGHNWNCTATIRDDESGETWTTDIDMNFFTPEDIGQDKRLYWGYGGNRMVTSDYRVYASPEGVSAGTYAVISAAVGFPAIMAMLWFFAKAVVWGFSQEEQRKFWEKIHGTPEQRAAKKQKELEERQARKARLARYAEIKEARRRAKEERRRAGR</sequence>
<dbReference type="RefSeq" id="WP_150067508.1">
    <property type="nucleotide sequence ID" value="NZ_VWPH01000007.1"/>
</dbReference>
<dbReference type="Proteomes" id="UP000323946">
    <property type="component" value="Unassembled WGS sequence"/>
</dbReference>
<name>A0A5M7BRW9_SACHI</name>
<organism evidence="2 3">
    <name type="scientific">Saccharopolyspora hirsuta</name>
    <dbReference type="NCBI Taxonomy" id="1837"/>
    <lineage>
        <taxon>Bacteria</taxon>
        <taxon>Bacillati</taxon>
        <taxon>Actinomycetota</taxon>
        <taxon>Actinomycetes</taxon>
        <taxon>Pseudonocardiales</taxon>
        <taxon>Pseudonocardiaceae</taxon>
        <taxon>Saccharopolyspora</taxon>
    </lineage>
</organism>